<comment type="caution">
    <text evidence="2">The sequence shown here is derived from an EMBL/GenBank/DDBJ whole genome shotgun (WGS) entry which is preliminary data.</text>
</comment>
<feature type="region of interest" description="Disordered" evidence="1">
    <location>
        <begin position="44"/>
        <end position="66"/>
    </location>
</feature>
<organism evidence="2 3">
    <name type="scientific">Aquatica leii</name>
    <dbReference type="NCBI Taxonomy" id="1421715"/>
    <lineage>
        <taxon>Eukaryota</taxon>
        <taxon>Metazoa</taxon>
        <taxon>Ecdysozoa</taxon>
        <taxon>Arthropoda</taxon>
        <taxon>Hexapoda</taxon>
        <taxon>Insecta</taxon>
        <taxon>Pterygota</taxon>
        <taxon>Neoptera</taxon>
        <taxon>Endopterygota</taxon>
        <taxon>Coleoptera</taxon>
        <taxon>Polyphaga</taxon>
        <taxon>Elateriformia</taxon>
        <taxon>Elateroidea</taxon>
        <taxon>Lampyridae</taxon>
        <taxon>Luciolinae</taxon>
        <taxon>Aquatica</taxon>
    </lineage>
</organism>
<evidence type="ECO:0000313" key="2">
    <source>
        <dbReference type="EMBL" id="KAK4882352.1"/>
    </source>
</evidence>
<gene>
    <name evidence="2" type="ORF">RN001_005671</name>
</gene>
<keyword evidence="3" id="KW-1185">Reference proteome</keyword>
<sequence length="66" mass="7566">MYQKALVGAATRYIAGRNSIQTVYWRTSDAPNSKMFKVSKTFNFGSSKNQEPPPLQVQHEKITRFN</sequence>
<dbReference type="Proteomes" id="UP001353858">
    <property type="component" value="Unassembled WGS sequence"/>
</dbReference>
<dbReference type="AlphaFoldDB" id="A0AAN7Q1L3"/>
<reference evidence="3" key="1">
    <citation type="submission" date="2023-01" db="EMBL/GenBank/DDBJ databases">
        <title>Key to firefly adult light organ development and bioluminescence: homeobox transcription factors regulate luciferase expression and transportation to peroxisome.</title>
        <authorList>
            <person name="Fu X."/>
        </authorList>
    </citation>
    <scope>NUCLEOTIDE SEQUENCE [LARGE SCALE GENOMIC DNA]</scope>
</reference>
<dbReference type="EMBL" id="JARPUR010000002">
    <property type="protein sequence ID" value="KAK4882352.1"/>
    <property type="molecule type" value="Genomic_DNA"/>
</dbReference>
<protein>
    <submittedName>
        <fullName evidence="2">Uncharacterized protein</fullName>
    </submittedName>
</protein>
<accession>A0AAN7Q1L3</accession>
<evidence type="ECO:0000256" key="1">
    <source>
        <dbReference type="SAM" id="MobiDB-lite"/>
    </source>
</evidence>
<proteinExistence type="predicted"/>
<name>A0AAN7Q1L3_9COLE</name>
<evidence type="ECO:0000313" key="3">
    <source>
        <dbReference type="Proteomes" id="UP001353858"/>
    </source>
</evidence>